<dbReference type="PROSITE" id="PS52053">
    <property type="entry name" value="NEL"/>
    <property type="match status" value="1"/>
</dbReference>
<evidence type="ECO:0000256" key="7">
    <source>
        <dbReference type="ARBA" id="ARBA00022729"/>
    </source>
</evidence>
<dbReference type="PANTHER" id="PTHR46473:SF22">
    <property type="entry name" value="ELRR (EXTRACELLULAR LEUCINE-RICH REPEAT) ONLY"/>
    <property type="match status" value="1"/>
</dbReference>
<dbReference type="Proteomes" id="UP000337909">
    <property type="component" value="Unassembled WGS sequence"/>
</dbReference>
<dbReference type="Pfam" id="PF13855">
    <property type="entry name" value="LRR_8"/>
    <property type="match status" value="1"/>
</dbReference>
<keyword evidence="9" id="KW-0843">Virulence</keyword>
<evidence type="ECO:0000256" key="9">
    <source>
        <dbReference type="ARBA" id="ARBA00023026"/>
    </source>
</evidence>
<evidence type="ECO:0000256" key="4">
    <source>
        <dbReference type="ARBA" id="ARBA00022448"/>
    </source>
</evidence>
<evidence type="ECO:0000313" key="17">
    <source>
        <dbReference type="EMBL" id="VVN70487.1"/>
    </source>
</evidence>
<reference evidence="17 18" key="1">
    <citation type="submission" date="2019-09" db="EMBL/GenBank/DDBJ databases">
        <authorList>
            <person name="Chandra G."/>
            <person name="Truman W A."/>
        </authorList>
    </citation>
    <scope>NUCLEOTIDE SEQUENCE [LARGE SCALE GENOMIC DNA]</scope>
    <source>
        <strain evidence="17">PS691</strain>
    </source>
</reference>
<dbReference type="InterPro" id="IPR051432">
    <property type="entry name" value="KCNMA1_auxiliary"/>
</dbReference>
<keyword evidence="4" id="KW-0813">Transport</keyword>
<dbReference type="EMBL" id="CABVHQ010000003">
    <property type="protein sequence ID" value="VVN70487.1"/>
    <property type="molecule type" value="Genomic_DNA"/>
</dbReference>
<dbReference type="OrthoDB" id="1467561at2"/>
<evidence type="ECO:0000259" key="16">
    <source>
        <dbReference type="PROSITE" id="PS52053"/>
    </source>
</evidence>
<keyword evidence="5" id="KW-1003">Cell membrane</keyword>
<dbReference type="InterPro" id="IPR001611">
    <property type="entry name" value="Leu-rich_rpt"/>
</dbReference>
<evidence type="ECO:0000256" key="12">
    <source>
        <dbReference type="ARBA" id="ARBA00023157"/>
    </source>
</evidence>
<dbReference type="RefSeq" id="WP_150640501.1">
    <property type="nucleotide sequence ID" value="NZ_CABVHQ010000003.1"/>
</dbReference>
<dbReference type="SUPFAM" id="SSF52058">
    <property type="entry name" value="L domain-like"/>
    <property type="match status" value="1"/>
</dbReference>
<evidence type="ECO:0000256" key="14">
    <source>
        <dbReference type="PROSITE-ProRule" id="PRU01398"/>
    </source>
</evidence>
<keyword evidence="14" id="KW-0832">Ubl conjugation</keyword>
<dbReference type="InterPro" id="IPR046673">
    <property type="entry name" value="ToxA_N"/>
</dbReference>
<evidence type="ECO:0000256" key="2">
    <source>
        <dbReference type="ARBA" id="ARBA00004162"/>
    </source>
</evidence>
<dbReference type="Gene3D" id="3.80.10.10">
    <property type="entry name" value="Ribonuclease Inhibitor"/>
    <property type="match status" value="1"/>
</dbReference>
<comment type="subcellular location">
    <subcellularLocation>
        <location evidence="2">Cell membrane</location>
        <topology evidence="2">Single-pass membrane protein</topology>
    </subcellularLocation>
</comment>
<keyword evidence="11" id="KW-0472">Membrane</keyword>
<keyword evidence="14" id="KW-0808">Transferase</keyword>
<evidence type="ECO:0000256" key="6">
    <source>
        <dbReference type="ARBA" id="ARBA00022692"/>
    </source>
</evidence>
<dbReference type="GO" id="GO:0034220">
    <property type="term" value="P:monoatomic ion transmembrane transport"/>
    <property type="evidence" value="ECO:0007669"/>
    <property type="project" value="UniProtKB-KW"/>
</dbReference>
<evidence type="ECO:0000256" key="13">
    <source>
        <dbReference type="ARBA" id="ARBA00023303"/>
    </source>
</evidence>
<evidence type="ECO:0000256" key="1">
    <source>
        <dbReference type="ARBA" id="ARBA00000900"/>
    </source>
</evidence>
<feature type="region of interest" description="Disordered" evidence="15">
    <location>
        <begin position="594"/>
        <end position="614"/>
    </location>
</feature>
<protein>
    <recommendedName>
        <fullName evidence="3">RING-type E3 ubiquitin transferase</fullName>
        <ecNumber evidence="3">2.3.2.27</ecNumber>
    </recommendedName>
</protein>
<dbReference type="Gene3D" id="1.20.58.360">
    <property type="entry name" value="Shigella T3SS effector IpaH defines"/>
    <property type="match status" value="1"/>
</dbReference>
<dbReference type="GO" id="GO:0005576">
    <property type="term" value="C:extracellular region"/>
    <property type="evidence" value="ECO:0007669"/>
    <property type="project" value="UniProtKB-UniRule"/>
</dbReference>
<feature type="compositionally biased region" description="Polar residues" evidence="15">
    <location>
        <begin position="10"/>
        <end position="19"/>
    </location>
</feature>
<comment type="similarity">
    <text evidence="14">Belongs to the LRR-containing bacterial E3 ligase family.</text>
</comment>
<dbReference type="GO" id="GO:0061630">
    <property type="term" value="F:ubiquitin protein ligase activity"/>
    <property type="evidence" value="ECO:0007669"/>
    <property type="project" value="UniProtKB-EC"/>
</dbReference>
<evidence type="ECO:0000256" key="5">
    <source>
        <dbReference type="ARBA" id="ARBA00022475"/>
    </source>
</evidence>
<dbReference type="InterPro" id="IPR029487">
    <property type="entry name" value="NEL_dom"/>
</dbReference>
<evidence type="ECO:0000256" key="15">
    <source>
        <dbReference type="SAM" id="MobiDB-lite"/>
    </source>
</evidence>
<dbReference type="Pfam" id="PF20178">
    <property type="entry name" value="ToxA_N"/>
    <property type="match status" value="1"/>
</dbReference>
<dbReference type="EC" id="2.3.2.27" evidence="3"/>
<gene>
    <name evidence="17" type="ORF">PS691_00380</name>
</gene>
<dbReference type="InterPro" id="IPR032675">
    <property type="entry name" value="LRR_dom_sf"/>
</dbReference>
<proteinExistence type="inferred from homology"/>
<keyword evidence="8" id="KW-1133">Transmembrane helix</keyword>
<dbReference type="PANTHER" id="PTHR46473">
    <property type="entry name" value="GH08155P"/>
    <property type="match status" value="1"/>
</dbReference>
<feature type="active site" description="Glycyl thioester intermediate" evidence="14">
    <location>
        <position position="1453"/>
    </location>
</feature>
<feature type="region of interest" description="Disordered" evidence="15">
    <location>
        <begin position="1"/>
        <end position="20"/>
    </location>
</feature>
<evidence type="ECO:0000256" key="10">
    <source>
        <dbReference type="ARBA" id="ARBA00023065"/>
    </source>
</evidence>
<evidence type="ECO:0000313" key="18">
    <source>
        <dbReference type="Proteomes" id="UP000337909"/>
    </source>
</evidence>
<keyword evidence="6" id="KW-0812">Transmembrane</keyword>
<keyword evidence="12" id="KW-1015">Disulfide bond</keyword>
<keyword evidence="13" id="KW-0407">Ion channel</keyword>
<dbReference type="Pfam" id="PF14496">
    <property type="entry name" value="NEL"/>
    <property type="match status" value="1"/>
</dbReference>
<accession>A0A5E7A3J0</accession>
<evidence type="ECO:0000256" key="3">
    <source>
        <dbReference type="ARBA" id="ARBA00012483"/>
    </source>
</evidence>
<keyword evidence="14" id="KW-0964">Secreted</keyword>
<sequence length="1707" mass="192973">MSDLQGRISARQTPDTSANKGHHYDFIKSKIHTAFQTASVKRVQELSATPLGLQEWYSTASSTQHNALQAANIDLWTSQNQIDRLLDDLQGVYEFAEPLLSAALKEQYGVDDDVTTTYLHLYLPKDRPWYTFNITGGVVTRSVSLLDAALHNFAASETYEADSDFISKPDERGLFDIKPIKSKMTIAQFQTLCRELDIGARYTKHLESLLLAGDAVAKAFLKYKVTESQKAAFKAAAHLALMTKDIIRDSQELILAMLDGQRNLTLKGKVVQFAELSILDAALTGIVLITPDLEQSRNVERLIAYVPNDPEHPLKEYASGTDFLNELTRQLRDNAFIESSQMTYRQYFSQFVDQQQRGHFFAGLQQRLFEVQWHKKEALDQRPTWREEPVTNPRLQFSVAPITGDFWTHLYQQKLNKILNDARAIAVSTADTDSNARWAWWDNFKKIVSDIFNAALMVVTPFVPGLGELMMAYTAYQITYDLIESIVDLAEGLWVEAAEHFVGVVTDIVQLATFAAGGQIGQVARLKLSSFVDGMKPVELPDGQTRLWNPDLKPYEQPNLKLPADSSPNELGLHSHEGQDILPVDGKHYAVQKDPKTGNHRIKHPNRPGAYSPELKHNGLGAWTHEAENPRTWEGPTLMQRLGHSVKGLSDAELEQIRTVSGTEDNALRKMHVENSPPPPLLADALKRFKIDTEAGRASTQIRQGTPLDPSWYWFESLAPHLEGWPSDKALKVYEATNKTGNFRQYGKVGAPEDHTLTTSLSHVLSGKFPESIVDFLDEKELETLLGKKVPKDEQVQALRDRLADEAEKDKADIFKQLYQFREKSDNPPIQLLQRTFPELPSDVAEQLLSSASNSERGRMNQEQRLPLRLKTLAREAAFEARTSHAYEGFHDEAYLVPDAERLALNSLRIHTDTFNDLRIEVREGSPEGPLRCSVGGEDAPTVRLLVRNEFAKYEVHGGDHPSREGVDFFQAILQALPADKRTALGYRVNEGQPLKQWVMAKTAPPAERRTILAEPPIRTRADRETMTLLQRPMLGAFSRLLGRRPPSLEDRVKSLYPSLTEEESREFVQNVDSPEGLKILGDLEAEKKALVEDLDTWVKSPTLGLPGSRLQAEERLTRTRISNILRECWEKPAKGYEDEFGDRRFGSKLDLRGQPLYRHLRGLPQLRADFSHVTSLDLMDTGLSDEEAGFLKNFPNLRSLDLTGNPLASFPQAVNDMPRLTFLGLAENPIEWSEQSLAQLKELKYMKVLILAGNNRLKIAPDISHMPDLQALVLSKTGIKDWPVGLFEHPRPPDFLLDLQNTSIKHVPEVTPGSPEAETVARTRLDRNKLSLDDEERMVNYRQAAGLDPYRTYDPRGENGSTFWMQGLNAEQRTARQEIWDDLEHEHGSQGFFEVIKSLEEPDAFETEQDGMLYRQNRAELTQKVWRMLIAIDQDEALRNKLFTQANSPHNCADAGAQIFNSMGVDTLVFEAYRDSTPEGLEVLLVTLAKQKSRLNQVNNIAKAEVKRRISPEAEGGDGLRLSTDMLNGNPGTVDEVEVFTAFQTALKARLDLPWLSEHMTYRVTGDVNSAMIDEAYNTVMALEFGDGLVDQMIEQSFWEAYLHETYPNEFKENERLYESKAQLLDELRIAQKDWAHSDGLPDAQKNLRKETLKDLANKLPVPESVVFTGEEMTDVVYTRLYRDLGHDEQELSRRLTRAALRKAGH</sequence>
<keyword evidence="14" id="KW-1035">Host cytoplasm</keyword>
<evidence type="ECO:0000256" key="11">
    <source>
        <dbReference type="ARBA" id="ARBA00023136"/>
    </source>
</evidence>
<dbReference type="GO" id="GO:0005886">
    <property type="term" value="C:plasma membrane"/>
    <property type="evidence" value="ECO:0007669"/>
    <property type="project" value="UniProtKB-SubCell"/>
</dbReference>
<feature type="domain" description="NEL" evidence="16">
    <location>
        <begin position="1357"/>
        <end position="1681"/>
    </location>
</feature>
<comment type="catalytic activity">
    <reaction evidence="1">
        <text>S-ubiquitinyl-[E2 ubiquitin-conjugating enzyme]-L-cysteine + [acceptor protein]-L-lysine = [E2 ubiquitin-conjugating enzyme]-L-cysteine + N(6)-ubiquitinyl-[acceptor protein]-L-lysine.</text>
        <dbReference type="EC" id="2.3.2.27"/>
    </reaction>
</comment>
<organism evidence="17 18">
    <name type="scientific">Pseudomonas fluorescens</name>
    <dbReference type="NCBI Taxonomy" id="294"/>
    <lineage>
        <taxon>Bacteria</taxon>
        <taxon>Pseudomonadati</taxon>
        <taxon>Pseudomonadota</taxon>
        <taxon>Gammaproteobacteria</taxon>
        <taxon>Pseudomonadales</taxon>
        <taxon>Pseudomonadaceae</taxon>
        <taxon>Pseudomonas</taxon>
    </lineage>
</organism>
<comment type="PTM">
    <text evidence="14">Ubiquitinated in the presence of host E1 ubiquitin-activating enzyme, E2 ubiquitin-conjugating enzyme and ubiquitin.</text>
</comment>
<name>A0A5E7A3J0_PSEFL</name>
<dbReference type="GO" id="GO:0016567">
    <property type="term" value="P:protein ubiquitination"/>
    <property type="evidence" value="ECO:0007669"/>
    <property type="project" value="InterPro"/>
</dbReference>
<keyword evidence="7" id="KW-0732">Signal</keyword>
<keyword evidence="10" id="KW-0406">Ion transport</keyword>
<keyword evidence="14" id="KW-0833">Ubl conjugation pathway</keyword>
<evidence type="ECO:0000256" key="8">
    <source>
        <dbReference type="ARBA" id="ARBA00022989"/>
    </source>
</evidence>